<dbReference type="EMBL" id="BBNU01000005">
    <property type="protein sequence ID" value="GAL79282.1"/>
    <property type="molecule type" value="Genomic_DNA"/>
</dbReference>
<feature type="transmembrane region" description="Helical" evidence="1">
    <location>
        <begin position="21"/>
        <end position="43"/>
    </location>
</feature>
<dbReference type="AlphaFoldDB" id="A0A090X5C3"/>
<proteinExistence type="predicted"/>
<name>A0A090X5C3_9FLAO</name>
<reference evidence="2 3" key="1">
    <citation type="journal article" date="2014" name="Genome Announc.">
        <title>Draft Genome Sequences of Marine Flavobacterium Algibacter lectus Strains SS8 and NR4.</title>
        <authorList>
            <person name="Takatani N."/>
            <person name="Nakanishi M."/>
            <person name="Meirelles P."/>
            <person name="Mino S."/>
            <person name="Suda W."/>
            <person name="Oshima K."/>
            <person name="Hattori M."/>
            <person name="Ohkuma M."/>
            <person name="Hosokawa M."/>
            <person name="Miyashita K."/>
            <person name="Thompson F.L."/>
            <person name="Niwa A."/>
            <person name="Sawabe T."/>
            <person name="Sawabe T."/>
        </authorList>
    </citation>
    <scope>NUCLEOTIDE SEQUENCE [LARGE SCALE GENOMIC DNA]</scope>
    <source>
        <strain evidence="3">JCM19274</strain>
    </source>
</reference>
<organism evidence="2 3">
    <name type="scientific">Algibacter lectus</name>
    <dbReference type="NCBI Taxonomy" id="221126"/>
    <lineage>
        <taxon>Bacteria</taxon>
        <taxon>Pseudomonadati</taxon>
        <taxon>Bacteroidota</taxon>
        <taxon>Flavobacteriia</taxon>
        <taxon>Flavobacteriales</taxon>
        <taxon>Flavobacteriaceae</taxon>
        <taxon>Algibacter</taxon>
    </lineage>
</organism>
<dbReference type="RefSeq" id="WP_042497096.1">
    <property type="nucleotide sequence ID" value="NZ_BBNU01000005.1"/>
</dbReference>
<dbReference type="InterPro" id="IPR042252">
    <property type="entry name" value="MtfA_N"/>
</dbReference>
<dbReference type="Proteomes" id="UP000029643">
    <property type="component" value="Unassembled WGS sequence"/>
</dbReference>
<dbReference type="Pfam" id="PF06167">
    <property type="entry name" value="Peptidase_M90"/>
    <property type="match status" value="1"/>
</dbReference>
<evidence type="ECO:0000313" key="3">
    <source>
        <dbReference type="Proteomes" id="UP000029643"/>
    </source>
</evidence>
<sequence>MYFRHRVASFIDKKQFIGKEGFLISEQVQVLVSATAVMLTFGFRDFMIEAVEHIIIYQPNIILN</sequence>
<dbReference type="InterPro" id="IPR010384">
    <property type="entry name" value="MtfA_fam"/>
</dbReference>
<gene>
    <name evidence="2" type="ORF">JCM19274_4367</name>
</gene>
<evidence type="ECO:0000256" key="1">
    <source>
        <dbReference type="SAM" id="Phobius"/>
    </source>
</evidence>
<keyword evidence="1" id="KW-0812">Transmembrane</keyword>
<dbReference type="Gene3D" id="1.10.472.150">
    <property type="entry name" value="Glucose-regulated metallo-peptidase M90, N-terminal domain"/>
    <property type="match status" value="1"/>
</dbReference>
<keyword evidence="1" id="KW-0472">Membrane</keyword>
<dbReference type="STRING" id="221126.SAMN04489722_11912"/>
<accession>A0A090X5C3</accession>
<keyword evidence="1" id="KW-1133">Transmembrane helix</keyword>
<evidence type="ECO:0000313" key="2">
    <source>
        <dbReference type="EMBL" id="GAL79282.1"/>
    </source>
</evidence>
<comment type="caution">
    <text evidence="2">The sequence shown here is derived from an EMBL/GenBank/DDBJ whole genome shotgun (WGS) entry which is preliminary data.</text>
</comment>
<protein>
    <submittedName>
        <fullName evidence="2">Uncharacterized protein</fullName>
    </submittedName>
</protein>